<name>A0A1Z5HW52_9FIRM</name>
<evidence type="ECO:0008006" key="3">
    <source>
        <dbReference type="Google" id="ProtNLM"/>
    </source>
</evidence>
<accession>A0A1Z5HW52</accession>
<dbReference type="EMBL" id="BDGJ01000168">
    <property type="protein sequence ID" value="GAW93766.1"/>
    <property type="molecule type" value="Genomic_DNA"/>
</dbReference>
<evidence type="ECO:0000313" key="2">
    <source>
        <dbReference type="Proteomes" id="UP000197032"/>
    </source>
</evidence>
<dbReference type="Proteomes" id="UP000197032">
    <property type="component" value="Unassembled WGS sequence"/>
</dbReference>
<gene>
    <name evidence="1" type="ORF">KKC1_28930</name>
</gene>
<protein>
    <recommendedName>
        <fullName evidence="3">General stress protein 17M-like domain-containing protein</fullName>
    </recommendedName>
</protein>
<comment type="caution">
    <text evidence="1">The sequence shown here is derived from an EMBL/GenBank/DDBJ whole genome shotgun (WGS) entry which is preliminary data.</text>
</comment>
<reference evidence="2" key="1">
    <citation type="journal article" date="2017" name="Appl. Environ. Microbiol.">
        <title>Genomic analysis of Calderihabitans maritimus KKC1, a thermophilic hydrogenogenic carboxydotrophic bacterium isolated from marine sediment.</title>
        <authorList>
            <person name="Omae K."/>
            <person name="Yoneda Y."/>
            <person name="Fukuyama Y."/>
            <person name="Yoshida T."/>
            <person name="Sako Y."/>
        </authorList>
    </citation>
    <scope>NUCLEOTIDE SEQUENCE [LARGE SCALE GENOMIC DNA]</scope>
    <source>
        <strain evidence="2">KKC1</strain>
    </source>
</reference>
<keyword evidence="2" id="KW-1185">Reference proteome</keyword>
<dbReference type="OrthoDB" id="1682554at2"/>
<organism evidence="1 2">
    <name type="scientific">Calderihabitans maritimus</name>
    <dbReference type="NCBI Taxonomy" id="1246530"/>
    <lineage>
        <taxon>Bacteria</taxon>
        <taxon>Bacillati</taxon>
        <taxon>Bacillota</taxon>
        <taxon>Clostridia</taxon>
        <taxon>Neomoorellales</taxon>
        <taxon>Calderihabitantaceae</taxon>
        <taxon>Calderihabitans</taxon>
    </lineage>
</organism>
<dbReference type="AlphaFoldDB" id="A0A1Z5HW52"/>
<sequence>MEERSILATFPSSTKAYQAVESLKKAGYTTVQINRITKYPSDPNAHYNNPIASQATSVAALTQHSGAYLAGDVAPLLAADNAASGFSTGDKFVGNHSMLVTVVTSPDRVQQAVAIIKEHGGEV</sequence>
<proteinExistence type="predicted"/>
<evidence type="ECO:0000313" key="1">
    <source>
        <dbReference type="EMBL" id="GAW93766.1"/>
    </source>
</evidence>
<dbReference type="RefSeq" id="WP_088554836.1">
    <property type="nucleotide sequence ID" value="NZ_BDGJ01000168.1"/>
</dbReference>